<evidence type="ECO:0000256" key="2">
    <source>
        <dbReference type="ARBA" id="ARBA00022801"/>
    </source>
</evidence>
<dbReference type="InterPro" id="IPR002168">
    <property type="entry name" value="Lipase_GDXG_HIS_AS"/>
</dbReference>
<dbReference type="InterPro" id="IPR033140">
    <property type="entry name" value="Lipase_GDXG_put_SER_AS"/>
</dbReference>
<dbReference type="SUPFAM" id="SSF53474">
    <property type="entry name" value="alpha/beta-Hydrolases"/>
    <property type="match status" value="1"/>
</dbReference>
<organism evidence="5 6">
    <name type="scientific">Pendulispora albinea</name>
    <dbReference type="NCBI Taxonomy" id="2741071"/>
    <lineage>
        <taxon>Bacteria</taxon>
        <taxon>Pseudomonadati</taxon>
        <taxon>Myxococcota</taxon>
        <taxon>Myxococcia</taxon>
        <taxon>Myxococcales</taxon>
        <taxon>Sorangiineae</taxon>
        <taxon>Pendulisporaceae</taxon>
        <taxon>Pendulispora</taxon>
    </lineage>
</organism>
<protein>
    <submittedName>
        <fullName evidence="5">Alpha/beta hydrolase</fullName>
    </submittedName>
</protein>
<dbReference type="Proteomes" id="UP001370348">
    <property type="component" value="Chromosome"/>
</dbReference>
<dbReference type="Gene3D" id="3.40.50.1820">
    <property type="entry name" value="alpha/beta hydrolase"/>
    <property type="match status" value="1"/>
</dbReference>
<dbReference type="EMBL" id="CP089984">
    <property type="protein sequence ID" value="WXB17721.1"/>
    <property type="molecule type" value="Genomic_DNA"/>
</dbReference>
<dbReference type="PANTHER" id="PTHR48081:SF30">
    <property type="entry name" value="ACETYL-HYDROLASE LIPR-RELATED"/>
    <property type="match status" value="1"/>
</dbReference>
<name>A0ABZ2M3B2_9BACT</name>
<proteinExistence type="inferred from homology"/>
<dbReference type="PANTHER" id="PTHR48081">
    <property type="entry name" value="AB HYDROLASE SUPERFAMILY PROTEIN C4A8.06C"/>
    <property type="match status" value="1"/>
</dbReference>
<dbReference type="InterPro" id="IPR050300">
    <property type="entry name" value="GDXG_lipolytic_enzyme"/>
</dbReference>
<accession>A0ABZ2M3B2</accession>
<evidence type="ECO:0000256" key="3">
    <source>
        <dbReference type="PROSITE-ProRule" id="PRU10038"/>
    </source>
</evidence>
<dbReference type="PROSITE" id="PS01173">
    <property type="entry name" value="LIPASE_GDXG_HIS"/>
    <property type="match status" value="1"/>
</dbReference>
<comment type="similarity">
    <text evidence="1">Belongs to the 'GDXG' lipolytic enzyme family.</text>
</comment>
<feature type="active site" evidence="3">
    <location>
        <position position="145"/>
    </location>
</feature>
<dbReference type="InterPro" id="IPR013094">
    <property type="entry name" value="AB_hydrolase_3"/>
</dbReference>
<sequence>MASKESQAIKDMYRAWTEARLNPDPIDPLGHIDHWGDVTAEPRAVDYLEVDANGVPAMWVVPKGCAADRVILCLHGGGFVGGSRYTHRKLFGHLAKAVGARALIADYRLSYQHPHPAQVDDATAAFQWLLDQGFRAERMAFAGDSSGGGLCLTTVLRARERRLPQPAALMLISPWSDMELSGASYETNHEKDAFFYREVVQGLVDAFLGKEGSAKDPLANPLYADLSGFPPIYIQVGSDETLLDDTRLLEGRARKYGVEVRRDVFPDQQHTFQMAAGRAPEADEAIRRFAAWVAPKLGLTVRESAAAAAIDSRDRAAAL</sequence>
<feature type="domain" description="Alpha/beta hydrolase fold-3" evidence="4">
    <location>
        <begin position="71"/>
        <end position="273"/>
    </location>
</feature>
<evidence type="ECO:0000313" key="5">
    <source>
        <dbReference type="EMBL" id="WXB17721.1"/>
    </source>
</evidence>
<gene>
    <name evidence="5" type="ORF">LZC94_10710</name>
</gene>
<dbReference type="GO" id="GO:0016787">
    <property type="term" value="F:hydrolase activity"/>
    <property type="evidence" value="ECO:0007669"/>
    <property type="project" value="UniProtKB-KW"/>
</dbReference>
<dbReference type="RefSeq" id="WP_394827362.1">
    <property type="nucleotide sequence ID" value="NZ_CP089984.1"/>
</dbReference>
<dbReference type="Pfam" id="PF07859">
    <property type="entry name" value="Abhydrolase_3"/>
    <property type="match status" value="1"/>
</dbReference>
<evidence type="ECO:0000313" key="6">
    <source>
        <dbReference type="Proteomes" id="UP001370348"/>
    </source>
</evidence>
<keyword evidence="6" id="KW-1185">Reference proteome</keyword>
<dbReference type="InterPro" id="IPR029058">
    <property type="entry name" value="AB_hydrolase_fold"/>
</dbReference>
<dbReference type="PROSITE" id="PS01174">
    <property type="entry name" value="LIPASE_GDXG_SER"/>
    <property type="match status" value="1"/>
</dbReference>
<reference evidence="5 6" key="1">
    <citation type="submission" date="2021-12" db="EMBL/GenBank/DDBJ databases">
        <title>Discovery of the Pendulisporaceae a myxobacterial family with distinct sporulation behavior and unique specialized metabolism.</title>
        <authorList>
            <person name="Garcia R."/>
            <person name="Popoff A."/>
            <person name="Bader C.D."/>
            <person name="Loehr J."/>
            <person name="Walesch S."/>
            <person name="Walt C."/>
            <person name="Boldt J."/>
            <person name="Bunk B."/>
            <person name="Haeckl F.J.F.P.J."/>
            <person name="Gunesch A.P."/>
            <person name="Birkelbach J."/>
            <person name="Nuebel U."/>
            <person name="Pietschmann T."/>
            <person name="Bach T."/>
            <person name="Mueller R."/>
        </authorList>
    </citation>
    <scope>NUCLEOTIDE SEQUENCE [LARGE SCALE GENOMIC DNA]</scope>
    <source>
        <strain evidence="5 6">MSr11954</strain>
    </source>
</reference>
<keyword evidence="2 5" id="KW-0378">Hydrolase</keyword>
<evidence type="ECO:0000259" key="4">
    <source>
        <dbReference type="Pfam" id="PF07859"/>
    </source>
</evidence>
<evidence type="ECO:0000256" key="1">
    <source>
        <dbReference type="ARBA" id="ARBA00010515"/>
    </source>
</evidence>